<dbReference type="Proteomes" id="UP000641152">
    <property type="component" value="Unassembled WGS sequence"/>
</dbReference>
<evidence type="ECO:0000313" key="2">
    <source>
        <dbReference type="Proteomes" id="UP000641152"/>
    </source>
</evidence>
<gene>
    <name evidence="1" type="ORF">EBB_15175</name>
</gene>
<comment type="caution">
    <text evidence="1">The sequence shown here is derived from an EMBL/GenBank/DDBJ whole genome shotgun (WGS) entry which is preliminary data.</text>
</comment>
<organism evidence="1 2">
    <name type="scientific">Methylomonas fluvii</name>
    <dbReference type="NCBI Taxonomy" id="1854564"/>
    <lineage>
        <taxon>Bacteria</taxon>
        <taxon>Pseudomonadati</taxon>
        <taxon>Pseudomonadota</taxon>
        <taxon>Gammaproteobacteria</taxon>
        <taxon>Methylococcales</taxon>
        <taxon>Methylococcaceae</taxon>
        <taxon>Methylomonas</taxon>
    </lineage>
</organism>
<evidence type="ECO:0000313" key="1">
    <source>
        <dbReference type="EMBL" id="MBD9361839.1"/>
    </source>
</evidence>
<name>A0ABR9DHY1_9GAMM</name>
<sequence length="352" mass="38742">MTYCLGWKYGGSVYLIADSAATGFAHPHAARSSFDELHDSVRGEFVQESLLKLVRLSDKRAATYSGDVAIATDLLSILKQRCEYGDSIQIALTSAAASVGPFTSERPVSLLIAEHGEQGPSLKLWHSVQPGDISEVAIGEIGSLQTYHSDFAKTALSLLCRGNIEERRLLPIVSAVVQTYGVHDNLIQQNIGGLIFGLQVCSEGVVWQEDTNYFLYPDTISPLTYVSAFARDDVVVVNSSVTNATSCFSNSVNTVEISEWFGKWDGYIQSHINSNNYRYWVFISSARKVITIVRLEDLTADNQYFSLTFQGNGKFDLGISPTLRDALLAPIDPQGHDAIPFRLKFLNGKPTR</sequence>
<protein>
    <submittedName>
        <fullName evidence="1">Uncharacterized protein</fullName>
    </submittedName>
</protein>
<keyword evidence="2" id="KW-1185">Reference proteome</keyword>
<accession>A0ABR9DHY1</accession>
<proteinExistence type="predicted"/>
<reference evidence="1 2" key="1">
    <citation type="submission" date="2020-09" db="EMBL/GenBank/DDBJ databases">
        <title>Methylomonas albis sp. nov. and Methylomonas fluvii sp. nov.: Two cold-adapted methanotrophs from the River Elbe and an amended description of Methylovulum psychrotolerans strain Eb1.</title>
        <authorList>
            <person name="Bussmann I.K."/>
            <person name="Klings K.-W."/>
            <person name="Warnstedt J."/>
            <person name="Hoppert M."/>
            <person name="Saborowski A."/>
            <person name="Horn F."/>
            <person name="Liebner S."/>
        </authorList>
    </citation>
    <scope>NUCLEOTIDE SEQUENCE [LARGE SCALE GENOMIC DNA]</scope>
    <source>
        <strain evidence="1 2">EbB</strain>
    </source>
</reference>
<dbReference type="EMBL" id="JACXST010000002">
    <property type="protein sequence ID" value="MBD9361839.1"/>
    <property type="molecule type" value="Genomic_DNA"/>
</dbReference>
<dbReference type="RefSeq" id="WP_192394606.1">
    <property type="nucleotide sequence ID" value="NZ_CAJHIU010000002.1"/>
</dbReference>